<accession>A0A6A4QXQ0</accession>
<feature type="compositionally biased region" description="Acidic residues" evidence="1">
    <location>
        <begin position="1"/>
        <end position="19"/>
    </location>
</feature>
<dbReference type="AlphaFoldDB" id="A0A6A4QXQ0"/>
<feature type="region of interest" description="Disordered" evidence="1">
    <location>
        <begin position="33"/>
        <end position="58"/>
    </location>
</feature>
<evidence type="ECO:0000313" key="3">
    <source>
        <dbReference type="Proteomes" id="UP000447434"/>
    </source>
</evidence>
<organism evidence="2 3">
    <name type="scientific">Lupinus albus</name>
    <name type="common">White lupine</name>
    <name type="synonym">Lupinus termis</name>
    <dbReference type="NCBI Taxonomy" id="3870"/>
    <lineage>
        <taxon>Eukaryota</taxon>
        <taxon>Viridiplantae</taxon>
        <taxon>Streptophyta</taxon>
        <taxon>Embryophyta</taxon>
        <taxon>Tracheophyta</taxon>
        <taxon>Spermatophyta</taxon>
        <taxon>Magnoliopsida</taxon>
        <taxon>eudicotyledons</taxon>
        <taxon>Gunneridae</taxon>
        <taxon>Pentapetalae</taxon>
        <taxon>rosids</taxon>
        <taxon>fabids</taxon>
        <taxon>Fabales</taxon>
        <taxon>Fabaceae</taxon>
        <taxon>Papilionoideae</taxon>
        <taxon>50 kb inversion clade</taxon>
        <taxon>genistoids sensu lato</taxon>
        <taxon>core genistoids</taxon>
        <taxon>Genisteae</taxon>
        <taxon>Lupinus</taxon>
    </lineage>
</organism>
<sequence length="58" mass="6138">MEDESTEIEAEADADEDGVIELVNIESSIEVIELSSDSSTEEDPSECSSTPSSAVSSR</sequence>
<protein>
    <submittedName>
        <fullName evidence="2">Uncharacterized protein</fullName>
    </submittedName>
</protein>
<gene>
    <name evidence="2" type="ORF">Lalb_Chr02g0150501</name>
</gene>
<keyword evidence="3" id="KW-1185">Reference proteome</keyword>
<comment type="caution">
    <text evidence="2">The sequence shown here is derived from an EMBL/GenBank/DDBJ whole genome shotgun (WGS) entry which is preliminary data.</text>
</comment>
<name>A0A6A4QXQ0_LUPAL</name>
<proteinExistence type="predicted"/>
<evidence type="ECO:0000313" key="2">
    <source>
        <dbReference type="EMBL" id="KAE9619188.1"/>
    </source>
</evidence>
<dbReference type="EMBL" id="WOCE01000002">
    <property type="protein sequence ID" value="KAE9619188.1"/>
    <property type="molecule type" value="Genomic_DNA"/>
</dbReference>
<evidence type="ECO:0000256" key="1">
    <source>
        <dbReference type="SAM" id="MobiDB-lite"/>
    </source>
</evidence>
<feature type="compositionally biased region" description="Low complexity" evidence="1">
    <location>
        <begin position="46"/>
        <end position="58"/>
    </location>
</feature>
<feature type="region of interest" description="Disordered" evidence="1">
    <location>
        <begin position="1"/>
        <end position="20"/>
    </location>
</feature>
<dbReference type="Proteomes" id="UP000447434">
    <property type="component" value="Chromosome 2"/>
</dbReference>
<reference evidence="3" key="1">
    <citation type="journal article" date="2020" name="Nat. Commun.">
        <title>Genome sequence of the cluster root forming white lupin.</title>
        <authorList>
            <person name="Hufnagel B."/>
            <person name="Marques A."/>
            <person name="Soriano A."/>
            <person name="Marques L."/>
            <person name="Divol F."/>
            <person name="Doumas P."/>
            <person name="Sallet E."/>
            <person name="Mancinotti D."/>
            <person name="Carrere S."/>
            <person name="Marande W."/>
            <person name="Arribat S."/>
            <person name="Keller J."/>
            <person name="Huneau C."/>
            <person name="Blein T."/>
            <person name="Aime D."/>
            <person name="Laguerre M."/>
            <person name="Taylor J."/>
            <person name="Schubert V."/>
            <person name="Nelson M."/>
            <person name="Geu-Flores F."/>
            <person name="Crespi M."/>
            <person name="Gallardo-Guerrero K."/>
            <person name="Delaux P.-M."/>
            <person name="Salse J."/>
            <person name="Berges H."/>
            <person name="Guyot R."/>
            <person name="Gouzy J."/>
            <person name="Peret B."/>
        </authorList>
    </citation>
    <scope>NUCLEOTIDE SEQUENCE [LARGE SCALE GENOMIC DNA]</scope>
    <source>
        <strain evidence="3">cv. Amiga</strain>
    </source>
</reference>